<dbReference type="EMBL" id="KB644410">
    <property type="protein sequence ID" value="EPS27608.1"/>
    <property type="molecule type" value="Genomic_DNA"/>
</dbReference>
<proteinExistence type="predicted"/>
<organism evidence="1 2">
    <name type="scientific">Penicillium oxalicum (strain 114-2 / CGMCC 5302)</name>
    <name type="common">Penicillium decumbens</name>
    <dbReference type="NCBI Taxonomy" id="933388"/>
    <lineage>
        <taxon>Eukaryota</taxon>
        <taxon>Fungi</taxon>
        <taxon>Dikarya</taxon>
        <taxon>Ascomycota</taxon>
        <taxon>Pezizomycotina</taxon>
        <taxon>Eurotiomycetes</taxon>
        <taxon>Eurotiomycetidae</taxon>
        <taxon>Eurotiales</taxon>
        <taxon>Aspergillaceae</taxon>
        <taxon>Penicillium</taxon>
    </lineage>
</organism>
<evidence type="ECO:0000313" key="1">
    <source>
        <dbReference type="EMBL" id="EPS27608.1"/>
    </source>
</evidence>
<dbReference type="STRING" id="933388.S8ANW7"/>
<name>S8ANW7_PENO1</name>
<accession>S8ANW7</accession>
<reference evidence="1 2" key="1">
    <citation type="journal article" date="2013" name="PLoS ONE">
        <title>Genomic and secretomic analyses reveal unique features of the lignocellulolytic enzyme system of Penicillium decumbens.</title>
        <authorList>
            <person name="Liu G."/>
            <person name="Zhang L."/>
            <person name="Wei X."/>
            <person name="Zou G."/>
            <person name="Qin Y."/>
            <person name="Ma L."/>
            <person name="Li J."/>
            <person name="Zheng H."/>
            <person name="Wang S."/>
            <person name="Wang C."/>
            <person name="Xun L."/>
            <person name="Zhao G.-P."/>
            <person name="Zhou Z."/>
            <person name="Qu Y."/>
        </authorList>
    </citation>
    <scope>NUCLEOTIDE SEQUENCE [LARGE SCALE GENOMIC DNA]</scope>
    <source>
        <strain evidence="2">114-2 / CGMCC 5302</strain>
    </source>
</reference>
<keyword evidence="2" id="KW-1185">Reference proteome</keyword>
<protein>
    <submittedName>
        <fullName evidence="1">Uncharacterized protein</fullName>
    </submittedName>
</protein>
<gene>
    <name evidence="1" type="ORF">PDE_02551</name>
</gene>
<dbReference type="HOGENOM" id="CLU_062454_0_0_1"/>
<evidence type="ECO:0000313" key="2">
    <source>
        <dbReference type="Proteomes" id="UP000019376"/>
    </source>
</evidence>
<dbReference type="AlphaFoldDB" id="S8ANW7"/>
<dbReference type="eggNOG" id="ENOG502SUK3">
    <property type="taxonomic scope" value="Eukaryota"/>
</dbReference>
<dbReference type="PhylomeDB" id="S8ANW7"/>
<dbReference type="Proteomes" id="UP000019376">
    <property type="component" value="Unassembled WGS sequence"/>
</dbReference>
<sequence length="312" mass="35531">MASVRIPLASASHPNPPYDIVSPSESQTRSLCWDSTRVNSVERYQNISETLKFITLELEKWQQQTSDFLHGITVYVFTDVRREWADTLFQAIDEKSRVRKTWNSQAQTLSLKMPTQGHDIAQKWVINSVVDWKDEGIISKEEWEGLKIGFGTTLKLPTSSFSKSQKEPDIYIRPFGSDSGFLPPVAFEVGWSESASRLRENVRILLEGGAGHIQVVIVIDWYLQKDGLTVTGKADLWRRGSDGHPVHEQSEDIYPVPRLLRGQSQRLGVTLDDIFLTTLQANQDPRTIVYFDIGKLREEADKVFKELKLKPA</sequence>
<dbReference type="OrthoDB" id="4368470at2759"/>